<keyword evidence="6" id="KW-0411">Iron-sulfur</keyword>
<dbReference type="RefSeq" id="WP_141321942.1">
    <property type="nucleotide sequence ID" value="NZ_BJOC01000058.1"/>
</dbReference>
<evidence type="ECO:0000256" key="1">
    <source>
        <dbReference type="ARBA" id="ARBA00001962"/>
    </source>
</evidence>
<dbReference type="InterPro" id="IPR036922">
    <property type="entry name" value="Rieske_2Fe-2S_sf"/>
</dbReference>
<accession>A0A4Y4F3I7</accession>
<dbReference type="GO" id="GO:0016491">
    <property type="term" value="F:oxidoreductase activity"/>
    <property type="evidence" value="ECO:0007669"/>
    <property type="project" value="UniProtKB-KW"/>
</dbReference>
<dbReference type="CDD" id="cd08884">
    <property type="entry name" value="RHO_alpha_C_GbcA-like"/>
    <property type="match status" value="1"/>
</dbReference>
<dbReference type="Proteomes" id="UP000319812">
    <property type="component" value="Unassembled WGS sequence"/>
</dbReference>
<evidence type="ECO:0000256" key="4">
    <source>
        <dbReference type="ARBA" id="ARBA00023002"/>
    </source>
</evidence>
<dbReference type="CDD" id="cd03469">
    <property type="entry name" value="Rieske_RO_Alpha_N"/>
    <property type="match status" value="1"/>
</dbReference>
<dbReference type="Gene3D" id="3.90.380.10">
    <property type="entry name" value="Naphthalene 1,2-dioxygenase Alpha Subunit, Chain A, domain 1"/>
    <property type="match status" value="1"/>
</dbReference>
<proteinExistence type="predicted"/>
<dbReference type="InterPro" id="IPR001663">
    <property type="entry name" value="Rng_hydr_dOase-A"/>
</dbReference>
<keyword evidence="3" id="KW-0479">Metal-binding</keyword>
<keyword evidence="9" id="KW-1185">Reference proteome</keyword>
<dbReference type="SUPFAM" id="SSF55961">
    <property type="entry name" value="Bet v1-like"/>
    <property type="match status" value="1"/>
</dbReference>
<dbReference type="PANTHER" id="PTHR43756">
    <property type="entry name" value="CHOLINE MONOOXYGENASE, CHLOROPLASTIC"/>
    <property type="match status" value="1"/>
</dbReference>
<dbReference type="OrthoDB" id="9769355at2"/>
<dbReference type="Pfam" id="PF00848">
    <property type="entry name" value="Ring_hydroxyl_A"/>
    <property type="match status" value="1"/>
</dbReference>
<dbReference type="Pfam" id="PF00355">
    <property type="entry name" value="Rieske"/>
    <property type="match status" value="1"/>
</dbReference>
<dbReference type="Gene3D" id="2.102.10.10">
    <property type="entry name" value="Rieske [2Fe-2S] iron-sulphur domain"/>
    <property type="match status" value="1"/>
</dbReference>
<evidence type="ECO:0000256" key="6">
    <source>
        <dbReference type="ARBA" id="ARBA00023014"/>
    </source>
</evidence>
<keyword evidence="2" id="KW-0001">2Fe-2S</keyword>
<comment type="caution">
    <text evidence="8">The sequence shown here is derived from an EMBL/GenBank/DDBJ whole genome shotgun (WGS) entry which is preliminary data.</text>
</comment>
<dbReference type="AlphaFoldDB" id="A0A4Y4F3I7"/>
<sequence length="421" mass="47503">MTPSTLDLPAMLARRRPGYSLERPFYTSQALFELDLERIFYRQWLYAIPACQLAKPGHYVTHRVGAYNLVLVRGQDGRIRAFHNTCRHRGSILCNKPQGSVAKLVCPYHQWTYELDGRLLWARSMGDDFDPAEHGLKRVHCRELCGLVYICLADEAPDFDAFAELAEPYLGVHELADARVAHVSTIVEQANWKLVWENNRECYHCSVCHPSLCHSFDVDPDIAGVRPDGSVAPRLQAHFERCEQAGVAAQFRMDPAGQYRLARMPLQAGAVSYTLDGQVGVQRPLGRVGIPDAGTLMKFHYPSTWCHLLPDQAMTFRVNPLGPTSTEVTTTWLVHKDAVEGVDYDLERLTRVWIDTNNEDREIVEDNQRGINSPAYEPGPYSPEEESGVAQFVEWYCDALQGAGQEGRQARQCVTRRTQAG</sequence>
<dbReference type="PRINTS" id="PR00090">
    <property type="entry name" value="RNGDIOXGNASE"/>
</dbReference>
<name>A0A4Y4F3I7_9GAMM</name>
<dbReference type="InterPro" id="IPR015879">
    <property type="entry name" value="Ring_hydroxy_dOase_asu_C_dom"/>
</dbReference>
<feature type="domain" description="Rieske" evidence="7">
    <location>
        <begin position="45"/>
        <end position="150"/>
    </location>
</feature>
<dbReference type="PROSITE" id="PS51296">
    <property type="entry name" value="RIESKE"/>
    <property type="match status" value="1"/>
</dbReference>
<evidence type="ECO:0000313" key="9">
    <source>
        <dbReference type="Proteomes" id="UP000319812"/>
    </source>
</evidence>
<dbReference type="SUPFAM" id="SSF50022">
    <property type="entry name" value="ISP domain"/>
    <property type="match status" value="1"/>
</dbReference>
<evidence type="ECO:0000259" key="7">
    <source>
        <dbReference type="PROSITE" id="PS51296"/>
    </source>
</evidence>
<dbReference type="InterPro" id="IPR017941">
    <property type="entry name" value="Rieske_2Fe-2S"/>
</dbReference>
<evidence type="ECO:0000256" key="5">
    <source>
        <dbReference type="ARBA" id="ARBA00023004"/>
    </source>
</evidence>
<evidence type="ECO:0000256" key="2">
    <source>
        <dbReference type="ARBA" id="ARBA00022714"/>
    </source>
</evidence>
<comment type="cofactor">
    <cofactor evidence="1">
        <name>Fe cation</name>
        <dbReference type="ChEBI" id="CHEBI:24875"/>
    </cofactor>
</comment>
<dbReference type="GO" id="GO:0005506">
    <property type="term" value="F:iron ion binding"/>
    <property type="evidence" value="ECO:0007669"/>
    <property type="project" value="InterPro"/>
</dbReference>
<evidence type="ECO:0000313" key="8">
    <source>
        <dbReference type="EMBL" id="GED23863.1"/>
    </source>
</evidence>
<dbReference type="EMBL" id="BJOC01000058">
    <property type="protein sequence ID" value="GED23863.1"/>
    <property type="molecule type" value="Genomic_DNA"/>
</dbReference>
<dbReference type="PANTHER" id="PTHR43756:SF5">
    <property type="entry name" value="CHOLINE MONOOXYGENASE, CHLOROPLASTIC"/>
    <property type="match status" value="1"/>
</dbReference>
<protein>
    <submittedName>
        <fullName evidence="8">(2Fe-2S)-binding protein</fullName>
    </submittedName>
</protein>
<evidence type="ECO:0000256" key="3">
    <source>
        <dbReference type="ARBA" id="ARBA00022723"/>
    </source>
</evidence>
<keyword evidence="4" id="KW-0560">Oxidoreductase</keyword>
<organism evidence="8 9">
    <name type="scientific">Halomonas halmophila</name>
    <dbReference type="NCBI Taxonomy" id="252"/>
    <lineage>
        <taxon>Bacteria</taxon>
        <taxon>Pseudomonadati</taxon>
        <taxon>Pseudomonadota</taxon>
        <taxon>Gammaproteobacteria</taxon>
        <taxon>Oceanospirillales</taxon>
        <taxon>Halomonadaceae</taxon>
        <taxon>Halomonas</taxon>
    </lineage>
</organism>
<keyword evidence="5" id="KW-0408">Iron</keyword>
<gene>
    <name evidence="8" type="ORF">HHA01_28400</name>
</gene>
<dbReference type="GO" id="GO:0051537">
    <property type="term" value="F:2 iron, 2 sulfur cluster binding"/>
    <property type="evidence" value="ECO:0007669"/>
    <property type="project" value="UniProtKB-KW"/>
</dbReference>
<reference evidence="8 9" key="1">
    <citation type="submission" date="2019-06" db="EMBL/GenBank/DDBJ databases">
        <title>Whole genome shotgun sequence of Halomonas halmophila NBRC 15537.</title>
        <authorList>
            <person name="Hosoyama A."/>
            <person name="Uohara A."/>
            <person name="Ohji S."/>
            <person name="Ichikawa N."/>
        </authorList>
    </citation>
    <scope>NUCLEOTIDE SEQUENCE [LARGE SCALE GENOMIC DNA]</scope>
    <source>
        <strain evidence="8 9">NBRC 15537</strain>
    </source>
</reference>